<evidence type="ECO:0000313" key="4">
    <source>
        <dbReference type="Proteomes" id="UP000242699"/>
    </source>
</evidence>
<dbReference type="InterPro" id="IPR029044">
    <property type="entry name" value="Nucleotide-diphossugar_trans"/>
</dbReference>
<evidence type="ECO:0008006" key="5">
    <source>
        <dbReference type="Google" id="ProtNLM"/>
    </source>
</evidence>
<proteinExistence type="predicted"/>
<dbReference type="PANTHER" id="PTHR43179:SF11">
    <property type="entry name" value="GLYCOSYL TRANSFERASE"/>
    <property type="match status" value="1"/>
</dbReference>
<feature type="domain" description="Methyltransferase type 11" evidence="2">
    <location>
        <begin position="318"/>
        <end position="367"/>
    </location>
</feature>
<name>A0A2T2WWV8_9FIRM</name>
<dbReference type="Gene3D" id="3.40.50.150">
    <property type="entry name" value="Vaccinia Virus protein VP39"/>
    <property type="match status" value="1"/>
</dbReference>
<evidence type="ECO:0000259" key="2">
    <source>
        <dbReference type="Pfam" id="PF08241"/>
    </source>
</evidence>
<evidence type="ECO:0000313" key="3">
    <source>
        <dbReference type="EMBL" id="PSR26713.1"/>
    </source>
</evidence>
<dbReference type="InterPro" id="IPR029063">
    <property type="entry name" value="SAM-dependent_MTases_sf"/>
</dbReference>
<sequence length="444" mass="50178">MSSMVLTIVLLSYNTREATRVALDQLIQCTDIPFRLIVLDNGSTDGSVEELKSWTSGHPDHIRLIVSPDNLGFAQGVQRALEERVPDSFIALVNSDVVVGPHWASRLMAHFTDTDTVGAVGPVGRAIGGRQDYARFHGPAEYRDDTWPPGDDYRRFVESLYWSRRGCFCTVKSLSGSCLVISPDAYRLVGGLDPRMNFGAEDLDWSLRARIAGYDLIMADDTYVWHQGSASWDPETPGRANEAWAWFNAKWANQFPQDWDLLTFSQEETTHPPFILRQRCSQPLPEIQPLKLNLGSGSFPLSNYVNCDIRDVPGVDCLTDVRHLPFPNSCAREVLASHLLEHLPPEDTEGTLREWVRVLAPGGKMVIIVPDLEYCARRYLDKTWSATLFSRIIFGDQGFEENLHRTAFDEEILTYFLRHVGLTQVTRHNLSPEWQLMLTAVKPD</sequence>
<dbReference type="SUPFAM" id="SSF53448">
    <property type="entry name" value="Nucleotide-diphospho-sugar transferases"/>
    <property type="match status" value="1"/>
</dbReference>
<dbReference type="Pfam" id="PF08241">
    <property type="entry name" value="Methyltransf_11"/>
    <property type="match status" value="1"/>
</dbReference>
<comment type="caution">
    <text evidence="3">The sequence shown here is derived from an EMBL/GenBank/DDBJ whole genome shotgun (WGS) entry which is preliminary data.</text>
</comment>
<dbReference type="AlphaFoldDB" id="A0A2T2WWV8"/>
<dbReference type="Pfam" id="PF00535">
    <property type="entry name" value="Glycos_transf_2"/>
    <property type="match status" value="1"/>
</dbReference>
<dbReference type="GO" id="GO:0008757">
    <property type="term" value="F:S-adenosylmethionine-dependent methyltransferase activity"/>
    <property type="evidence" value="ECO:0007669"/>
    <property type="project" value="InterPro"/>
</dbReference>
<dbReference type="EMBL" id="PXYT01000033">
    <property type="protein sequence ID" value="PSR26713.1"/>
    <property type="molecule type" value="Genomic_DNA"/>
</dbReference>
<dbReference type="Gene3D" id="3.90.550.10">
    <property type="entry name" value="Spore Coat Polysaccharide Biosynthesis Protein SpsA, Chain A"/>
    <property type="match status" value="1"/>
</dbReference>
<dbReference type="InterPro" id="IPR001173">
    <property type="entry name" value="Glyco_trans_2-like"/>
</dbReference>
<reference evidence="3 4" key="1">
    <citation type="journal article" date="2014" name="BMC Genomics">
        <title>Comparison of environmental and isolate Sulfobacillus genomes reveals diverse carbon, sulfur, nitrogen, and hydrogen metabolisms.</title>
        <authorList>
            <person name="Justice N.B."/>
            <person name="Norman A."/>
            <person name="Brown C.T."/>
            <person name="Singh A."/>
            <person name="Thomas B.C."/>
            <person name="Banfield J.F."/>
        </authorList>
    </citation>
    <scope>NUCLEOTIDE SEQUENCE [LARGE SCALE GENOMIC DNA]</scope>
    <source>
        <strain evidence="3">AMDSBA1</strain>
    </source>
</reference>
<dbReference type="InterPro" id="IPR013216">
    <property type="entry name" value="Methyltransf_11"/>
</dbReference>
<dbReference type="PANTHER" id="PTHR43179">
    <property type="entry name" value="RHAMNOSYLTRANSFERASE WBBL"/>
    <property type="match status" value="1"/>
</dbReference>
<feature type="domain" description="Glycosyltransferase 2-like" evidence="1">
    <location>
        <begin position="7"/>
        <end position="146"/>
    </location>
</feature>
<accession>A0A2T2WWV8</accession>
<evidence type="ECO:0000259" key="1">
    <source>
        <dbReference type="Pfam" id="PF00535"/>
    </source>
</evidence>
<protein>
    <recommendedName>
        <fullName evidence="5">Glycosyl transferase family 2</fullName>
    </recommendedName>
</protein>
<dbReference type="SUPFAM" id="SSF53335">
    <property type="entry name" value="S-adenosyl-L-methionine-dependent methyltransferases"/>
    <property type="match status" value="1"/>
</dbReference>
<dbReference type="Proteomes" id="UP000242699">
    <property type="component" value="Unassembled WGS sequence"/>
</dbReference>
<organism evidence="3 4">
    <name type="scientific">Sulfobacillus benefaciens</name>
    <dbReference type="NCBI Taxonomy" id="453960"/>
    <lineage>
        <taxon>Bacteria</taxon>
        <taxon>Bacillati</taxon>
        <taxon>Bacillota</taxon>
        <taxon>Clostridia</taxon>
        <taxon>Eubacteriales</taxon>
        <taxon>Clostridiales Family XVII. Incertae Sedis</taxon>
        <taxon>Sulfobacillus</taxon>
    </lineage>
</organism>
<gene>
    <name evidence="3" type="ORF">C7B43_13115</name>
</gene>